<gene>
    <name evidence="3" type="ORF">JETT_3061</name>
</gene>
<evidence type="ECO:0000259" key="2">
    <source>
        <dbReference type="PROSITE" id="PS50110"/>
    </source>
</evidence>
<dbReference type="SUPFAM" id="SSF52172">
    <property type="entry name" value="CheY-like"/>
    <property type="match status" value="1"/>
</dbReference>
<organism evidence="3 4">
    <name type="scientific">Candidatus Jettenia ecosi</name>
    <dbReference type="NCBI Taxonomy" id="2494326"/>
    <lineage>
        <taxon>Bacteria</taxon>
        <taxon>Pseudomonadati</taxon>
        <taxon>Planctomycetota</taxon>
        <taxon>Candidatus Brocadiia</taxon>
        <taxon>Candidatus Brocadiales</taxon>
        <taxon>Candidatus Brocadiaceae</taxon>
        <taxon>Candidatus Jettenia</taxon>
    </lineage>
</organism>
<dbReference type="InterPro" id="IPR001789">
    <property type="entry name" value="Sig_transdc_resp-reg_receiver"/>
</dbReference>
<feature type="domain" description="Response regulatory" evidence="2">
    <location>
        <begin position="1"/>
        <end position="45"/>
    </location>
</feature>
<comment type="caution">
    <text evidence="1">Lacks conserved residue(s) required for the propagation of feature annotation.</text>
</comment>
<evidence type="ECO:0000313" key="3">
    <source>
        <dbReference type="EMBL" id="TLD40663.1"/>
    </source>
</evidence>
<sequence length="45" mass="5010">MIKRNSSIVIVVITAYSSAKTAVDARRCGVDEYLTKPINIEKLEL</sequence>
<dbReference type="AlphaFoldDB" id="A0A533Q7Q6"/>
<dbReference type="Pfam" id="PF00072">
    <property type="entry name" value="Response_reg"/>
    <property type="match status" value="1"/>
</dbReference>
<protein>
    <submittedName>
        <fullName evidence="3">Response regulator of zinc sigma-54-dependent two-component system</fullName>
    </submittedName>
</protein>
<proteinExistence type="predicted"/>
<dbReference type="PROSITE" id="PS50110">
    <property type="entry name" value="RESPONSE_REGULATORY"/>
    <property type="match status" value="1"/>
</dbReference>
<evidence type="ECO:0000313" key="4">
    <source>
        <dbReference type="Proteomes" id="UP000319783"/>
    </source>
</evidence>
<accession>A0A533Q7Q6</accession>
<dbReference type="EMBL" id="SULG01000087">
    <property type="protein sequence ID" value="TLD40663.1"/>
    <property type="molecule type" value="Genomic_DNA"/>
</dbReference>
<dbReference type="GO" id="GO:0000160">
    <property type="term" value="P:phosphorelay signal transduction system"/>
    <property type="evidence" value="ECO:0007669"/>
    <property type="project" value="InterPro"/>
</dbReference>
<dbReference type="InterPro" id="IPR011006">
    <property type="entry name" value="CheY-like_superfamily"/>
</dbReference>
<comment type="caution">
    <text evidence="3">The sequence shown here is derived from an EMBL/GenBank/DDBJ whole genome shotgun (WGS) entry which is preliminary data.</text>
</comment>
<dbReference type="Gene3D" id="3.40.50.2300">
    <property type="match status" value="1"/>
</dbReference>
<name>A0A533Q7Q6_9BACT</name>
<evidence type="ECO:0000256" key="1">
    <source>
        <dbReference type="PROSITE-ProRule" id="PRU00169"/>
    </source>
</evidence>
<dbReference type="Proteomes" id="UP000319783">
    <property type="component" value="Unassembled WGS sequence"/>
</dbReference>
<reference evidence="3 4" key="1">
    <citation type="submission" date="2019-04" db="EMBL/GenBank/DDBJ databases">
        <title>Genome of a novel bacterium Candidatus Jettenia ecosi reconstructed from metagenome of an anammox bioreactor.</title>
        <authorList>
            <person name="Mardanov A.V."/>
            <person name="Beletsky A.V."/>
            <person name="Ravin N.V."/>
            <person name="Botchkova E.A."/>
            <person name="Litti Y.V."/>
            <person name="Nozhevnikova A.N."/>
        </authorList>
    </citation>
    <scope>NUCLEOTIDE SEQUENCE [LARGE SCALE GENOMIC DNA]</scope>
    <source>
        <strain evidence="3">J2</strain>
    </source>
</reference>